<name>A0A422N725_9TRYP</name>
<accession>A0A422N725</accession>
<dbReference type="GeneID" id="40322236"/>
<feature type="region of interest" description="Disordered" evidence="1">
    <location>
        <begin position="1"/>
        <end position="25"/>
    </location>
</feature>
<dbReference type="OrthoDB" id="273270at2759"/>
<evidence type="ECO:0000313" key="3">
    <source>
        <dbReference type="Proteomes" id="UP000284403"/>
    </source>
</evidence>
<keyword evidence="3" id="KW-1185">Reference proteome</keyword>
<dbReference type="RefSeq" id="XP_029224415.1">
    <property type="nucleotide sequence ID" value="XM_029375469.1"/>
</dbReference>
<evidence type="ECO:0000256" key="1">
    <source>
        <dbReference type="SAM" id="MobiDB-lite"/>
    </source>
</evidence>
<feature type="compositionally biased region" description="Low complexity" evidence="1">
    <location>
        <begin position="153"/>
        <end position="172"/>
    </location>
</feature>
<gene>
    <name evidence="2" type="ORF">Tco025E_08625</name>
</gene>
<protein>
    <submittedName>
        <fullName evidence="2">Trans-sialidase</fullName>
    </submittedName>
</protein>
<dbReference type="AlphaFoldDB" id="A0A422N725"/>
<comment type="caution">
    <text evidence="2">The sequence shown here is derived from an EMBL/GenBank/DDBJ whole genome shotgun (WGS) entry which is preliminary data.</text>
</comment>
<dbReference type="Proteomes" id="UP000284403">
    <property type="component" value="Unassembled WGS sequence"/>
</dbReference>
<evidence type="ECO:0000313" key="2">
    <source>
        <dbReference type="EMBL" id="RNF01278.1"/>
    </source>
</evidence>
<organism evidence="2 3">
    <name type="scientific">Trypanosoma conorhini</name>
    <dbReference type="NCBI Taxonomy" id="83891"/>
    <lineage>
        <taxon>Eukaryota</taxon>
        <taxon>Discoba</taxon>
        <taxon>Euglenozoa</taxon>
        <taxon>Kinetoplastea</taxon>
        <taxon>Metakinetoplastina</taxon>
        <taxon>Trypanosomatida</taxon>
        <taxon>Trypanosomatidae</taxon>
        <taxon>Trypanosoma</taxon>
    </lineage>
</organism>
<sequence>MQGESRGLVGGRRGHQPSPSPAAVRVPARVLGGEFAIGSAVFAPKRRRAGALHYALAEVTGVQACAGTATVAFAGAEPGVDDEAVPLYALVPCPRPARASGDGGARGVSLRSLAECGLHAEARSGPASPLAAHVRQISCGSVVGGDGAPPPSDAAAPPMERRAPAPSSPSSSVERESDGEWCRLRVAHAPPESVDVFFARAFRAVCRAVLRRPGGGRLAGSRQVALCAFDAYSTLHRFSVYMALRGHRLHLVDGVCPRAAPDAVEDVSWLCLLAEDVEGEGAAAKLLGGWLSPGWPKAAGEAPAAALVVVRFAEVCGDAGCEDRNAESAPRDGEDAVVRRLLGVVGGAGAFVVCRLFLGGGDGELMATSLAAACRHRPQQPDWQGAAVARRRRQEESPVELRVPASRWQLDLLRSLAARDKSTERGGAGGPPPCAAPLPPHLLQSVAYGNVFDASLAAALAAAPGGRELLDGVRDRVVRGGDFVGGDAFPVLAAARAVLADVLAAPSAEPAARQRRVALCLPGAGGATDDAAAYLHAVQSFLRPWHLFTLSAEKRRRQPSVAALLDSRAWLEAGGVLLLSPEDPLCGLSSLHDEADVAITCGKAAAALVAGCRRGVSHIALHSEVELAECPTQRWTLWRGPAEEAERSDAERAVLAAAVAVGGAGAAPVIATAAALLQRLTPPAAGEEEPARTAGGKRLREKGAASEWAHLRRIAEAVALCGCRNPVELFGETDP</sequence>
<proteinExistence type="predicted"/>
<dbReference type="EMBL" id="MKKU01000834">
    <property type="protein sequence ID" value="RNF01278.1"/>
    <property type="molecule type" value="Genomic_DNA"/>
</dbReference>
<feature type="region of interest" description="Disordered" evidence="1">
    <location>
        <begin position="142"/>
        <end position="175"/>
    </location>
</feature>
<reference evidence="2 3" key="1">
    <citation type="journal article" date="2018" name="BMC Genomics">
        <title>Genomic comparison of Trypanosoma conorhini and Trypanosoma rangeli to Trypanosoma cruzi strains of high and low virulence.</title>
        <authorList>
            <person name="Bradwell K.R."/>
            <person name="Koparde V.N."/>
            <person name="Matveyev A.V."/>
            <person name="Serrano M.G."/>
            <person name="Alves J.M."/>
            <person name="Parikh H."/>
            <person name="Huang B."/>
            <person name="Lee V."/>
            <person name="Espinosa-Alvarez O."/>
            <person name="Ortiz P.A."/>
            <person name="Costa-Martins A.G."/>
            <person name="Teixeira M.M."/>
            <person name="Buck G.A."/>
        </authorList>
    </citation>
    <scope>NUCLEOTIDE SEQUENCE [LARGE SCALE GENOMIC DNA]</scope>
    <source>
        <strain evidence="2 3">025E</strain>
    </source>
</reference>